<dbReference type="AlphaFoldDB" id="U7Q4Z1"/>
<sequence>MTATAAASAAPAPVAAAAAAVTIKAIDASAVHRIQSGQVIVNLCSVAKELVENSLDAGATSIEVRFKNQGLDAIEVQDNGSGIAPQNYANLALKHYTSKLATYDDLDTLQTFGFRGEALSSLCALSRFSVTTCLAADVPKGTRLDFETSGRLGPTSVVAAQKGTTVSVEGLFWNLPVRRRELERNIKREWAKVIGLLNQYACVQTGVKFTVSQQPSKGKKVVLFSTKGNAATRDNIINVFGAKTMGALLALDLTLEMTATKRTTTTVGGASPTHDVHVSGYVSRPAHGQGRQTPDRQMFYVNGRPCKLPQFAQLFGEVYRSYNSGQSPFIFADIQLDTHLYDVNVSPDKQTILLHDQGRMLDTLRESLIELFEKQDITVPIGQLSSQKLTAFKKAAAPPSAPSSAAATASAKNAPVSSPVEGKESDDEEAGEVRLPQVLAATPTGAADRSDHNTNASSAVNDGTGEPEATQITEDISTALPTPKQNQSREDASNIVVYPGPRKRLSDEIATVTVGGTTASMPVLSSAGAKRPKTTAFGSSARDSRPMSTSAAAKGPKAKRTKAPLPSFGGRLTQMFSAARRPSQEDEEEAVEVMDDGDEEDDDDEEFIGEDDGTERSSEVENVDEEMDDRPGAEVDDDADEDLNQEMLSDDGGDKAPLGAENDDDDDHLSNPLPTENTTMKPKSPDEQHQMDDVEDIVRDAGRAPEEVEVEDDDEADEENDDGDGTDPVLQNGRSSTTTEARGYTDDEKRSRVFLKPGGSKKRHETLQLVHVLKVNEAMVRKQALSWHTSCSQNEGNGGDKPRSAASDGSDDARTDTSGGLDDTEAVAEAKLALTIVKSDFAKMRVIGQFNLGFILAVREATRVGGEDVDDDVDDADGADGADGESGARQSAAPKLDDELFIIDQHASDEKYNFERLQASTVVQSQRLVQPKRLELTAVEEEIVLEHLPALAANGFVVDAVLDGSEPVGRRCRLRTLPLSRETTFDLTDLEELIALLGDHGDSHDHGHDHDHGGGVPGSQLTAVPRPAKVRKMFAMRACRSSIMIGKALSRRQMASVLSHMGEMDKPWNCPHGRPTMRHLCSLGAAWEKSGCSWGGGGPDVDDNLERGDNQPIHNTEWGRFLRKRRRVAKT</sequence>
<dbReference type="Gene3D" id="3.30.230.10">
    <property type="match status" value="1"/>
</dbReference>
<dbReference type="GO" id="GO:0140664">
    <property type="term" value="F:ATP-dependent DNA damage sensor activity"/>
    <property type="evidence" value="ECO:0007669"/>
    <property type="project" value="InterPro"/>
</dbReference>
<dbReference type="NCBIfam" id="TIGR00585">
    <property type="entry name" value="mutl"/>
    <property type="match status" value="1"/>
</dbReference>
<dbReference type="FunFam" id="3.30.565.10:FF:000014">
    <property type="entry name" value="Mismatch repair endonuclease pms1, putative"/>
    <property type="match status" value="1"/>
</dbReference>
<dbReference type="Proteomes" id="UP000018087">
    <property type="component" value="Unassembled WGS sequence"/>
</dbReference>
<feature type="compositionally biased region" description="Basic and acidic residues" evidence="4">
    <location>
        <begin position="1001"/>
        <end position="1013"/>
    </location>
</feature>
<dbReference type="InterPro" id="IPR014790">
    <property type="entry name" value="MutL_C"/>
</dbReference>
<feature type="compositionally biased region" description="Basic and acidic residues" evidence="4">
    <location>
        <begin position="683"/>
        <end position="706"/>
    </location>
</feature>
<feature type="region of interest" description="Disordered" evidence="4">
    <location>
        <begin position="1001"/>
        <end position="1023"/>
    </location>
</feature>
<dbReference type="PANTHER" id="PTHR10073">
    <property type="entry name" value="DNA MISMATCH REPAIR PROTEIN MLH, PMS, MUTL"/>
    <property type="match status" value="1"/>
</dbReference>
<dbReference type="SUPFAM" id="SSF54211">
    <property type="entry name" value="Ribosomal protein S5 domain 2-like"/>
    <property type="match status" value="1"/>
</dbReference>
<dbReference type="Gene3D" id="3.30.1540.20">
    <property type="entry name" value="MutL, C-terminal domain, dimerisation subdomain"/>
    <property type="match status" value="1"/>
</dbReference>
<feature type="region of interest" description="Disordered" evidence="4">
    <location>
        <begin position="398"/>
        <end position="467"/>
    </location>
</feature>
<evidence type="ECO:0000313" key="8">
    <source>
        <dbReference type="Proteomes" id="UP000018087"/>
    </source>
</evidence>
<organism evidence="7 8">
    <name type="scientific">Sporothrix schenckii (strain ATCC 58251 / de Perez 2211183)</name>
    <name type="common">Rose-picker's disease fungus</name>
    <dbReference type="NCBI Taxonomy" id="1391915"/>
    <lineage>
        <taxon>Eukaryota</taxon>
        <taxon>Fungi</taxon>
        <taxon>Dikarya</taxon>
        <taxon>Ascomycota</taxon>
        <taxon>Pezizomycotina</taxon>
        <taxon>Sordariomycetes</taxon>
        <taxon>Sordariomycetidae</taxon>
        <taxon>Ophiostomatales</taxon>
        <taxon>Ophiostomataceae</taxon>
        <taxon>Sporothrix</taxon>
    </lineage>
</organism>
<dbReference type="GO" id="GO:0030983">
    <property type="term" value="F:mismatched DNA binding"/>
    <property type="evidence" value="ECO:0007669"/>
    <property type="project" value="InterPro"/>
</dbReference>
<dbReference type="eggNOG" id="KOG1978">
    <property type="taxonomic scope" value="Eukaryota"/>
</dbReference>
<dbReference type="InterPro" id="IPR014721">
    <property type="entry name" value="Ribsml_uS5_D2-typ_fold_subgr"/>
</dbReference>
<dbReference type="InterPro" id="IPR038973">
    <property type="entry name" value="MutL/Mlh/Pms-like"/>
</dbReference>
<dbReference type="CDD" id="cd03484">
    <property type="entry name" value="MutL_Trans_hPMS_2_like"/>
    <property type="match status" value="1"/>
</dbReference>
<reference evidence="8" key="1">
    <citation type="journal article" date="2014" name="Genome Announc.">
        <title>Genome sequence of the pathogenic fungus Sporothrix schenckii (ATCC 58251).</title>
        <authorList>
            <person name="Cuomo C.A."/>
            <person name="Rodriguez-Del Valle N."/>
            <person name="Perez-Sanchez L."/>
            <person name="Abouelleil A."/>
            <person name="Goldberg J."/>
            <person name="Young S."/>
            <person name="Zeng Q."/>
            <person name="Birren B.W."/>
        </authorList>
    </citation>
    <scope>NUCLEOTIDE SEQUENCE [LARGE SCALE GENOMIC DNA]</scope>
    <source>
        <strain evidence="8">ATCC 58251 / de Perez 2211183</strain>
    </source>
</reference>
<dbReference type="InterPro" id="IPR036890">
    <property type="entry name" value="HATPase_C_sf"/>
</dbReference>
<feature type="region of interest" description="Disordered" evidence="4">
    <location>
        <begin position="789"/>
        <end position="822"/>
    </location>
</feature>
<evidence type="ECO:0000256" key="3">
    <source>
        <dbReference type="ARBA" id="ARBA00070941"/>
    </source>
</evidence>
<comment type="similarity">
    <text evidence="1">Belongs to the DNA mismatch repair MutL/HexB family.</text>
</comment>
<evidence type="ECO:0000259" key="6">
    <source>
        <dbReference type="SMART" id="SM01340"/>
    </source>
</evidence>
<dbReference type="HOGENOM" id="CLU_004131_0_0_1"/>
<evidence type="ECO:0000256" key="1">
    <source>
        <dbReference type="ARBA" id="ARBA00006082"/>
    </source>
</evidence>
<proteinExistence type="inferred from homology"/>
<keyword evidence="2" id="KW-0227">DNA damage</keyword>
<feature type="domain" description="DNA mismatch repair protein S5" evidence="6">
    <location>
        <begin position="236"/>
        <end position="373"/>
    </location>
</feature>
<accession>U7Q4Z1</accession>
<dbReference type="STRING" id="1391915.U7Q4Z1"/>
<feature type="compositionally biased region" description="Acidic residues" evidence="4">
    <location>
        <begin position="867"/>
        <end position="883"/>
    </location>
</feature>
<feature type="compositionally biased region" description="Acidic residues" evidence="4">
    <location>
        <begin position="707"/>
        <end position="725"/>
    </location>
</feature>
<feature type="compositionally biased region" description="Polar residues" evidence="4">
    <location>
        <begin position="672"/>
        <end position="681"/>
    </location>
</feature>
<dbReference type="SUPFAM" id="SSF55874">
    <property type="entry name" value="ATPase domain of HSP90 chaperone/DNA topoisomerase II/histidine kinase"/>
    <property type="match status" value="1"/>
</dbReference>
<dbReference type="InterPro" id="IPR013507">
    <property type="entry name" value="DNA_mismatch_S5_2-like"/>
</dbReference>
<dbReference type="InterPro" id="IPR037198">
    <property type="entry name" value="MutL_C_sf"/>
</dbReference>
<dbReference type="Pfam" id="PF13589">
    <property type="entry name" value="HATPase_c_3"/>
    <property type="match status" value="1"/>
</dbReference>
<dbReference type="Gene3D" id="3.30.565.10">
    <property type="entry name" value="Histidine kinase-like ATPase, C-terminal domain"/>
    <property type="match status" value="1"/>
</dbReference>
<dbReference type="EMBL" id="KI440842">
    <property type="protein sequence ID" value="ERT02934.1"/>
    <property type="molecule type" value="Genomic_DNA"/>
</dbReference>
<dbReference type="InterPro" id="IPR042120">
    <property type="entry name" value="MutL_C_dimsub"/>
</dbReference>
<dbReference type="PANTHER" id="PTHR10073:SF52">
    <property type="entry name" value="MISMATCH REPAIR ENDONUCLEASE PMS2"/>
    <property type="match status" value="1"/>
</dbReference>
<dbReference type="Pfam" id="PF01119">
    <property type="entry name" value="DNA_mis_repair"/>
    <property type="match status" value="1"/>
</dbReference>
<dbReference type="PROSITE" id="PS00058">
    <property type="entry name" value="DNA_MISMATCH_REPAIR_1"/>
    <property type="match status" value="1"/>
</dbReference>
<dbReference type="CDD" id="cd16926">
    <property type="entry name" value="HATPase_MutL-MLH-PMS-like"/>
    <property type="match status" value="1"/>
</dbReference>
<feature type="compositionally biased region" description="Acidic residues" evidence="4">
    <location>
        <begin position="621"/>
        <end position="651"/>
    </location>
</feature>
<dbReference type="SUPFAM" id="SSF118116">
    <property type="entry name" value="DNA mismatch repair protein MutL"/>
    <property type="match status" value="1"/>
</dbReference>
<dbReference type="InterPro" id="IPR020568">
    <property type="entry name" value="Ribosomal_Su5_D2-typ_SF"/>
</dbReference>
<feature type="domain" description="MutL C-terminal dimerisation" evidence="5">
    <location>
        <begin position="846"/>
        <end position="1049"/>
    </location>
</feature>
<dbReference type="SMART" id="SM00853">
    <property type="entry name" value="MutL_C"/>
    <property type="match status" value="1"/>
</dbReference>
<evidence type="ECO:0000256" key="4">
    <source>
        <dbReference type="SAM" id="MobiDB-lite"/>
    </source>
</evidence>
<keyword evidence="8" id="KW-1185">Reference proteome</keyword>
<dbReference type="Gene3D" id="3.30.1370.100">
    <property type="entry name" value="MutL, C-terminal domain, regulatory subdomain"/>
    <property type="match status" value="1"/>
</dbReference>
<dbReference type="InterPro" id="IPR002099">
    <property type="entry name" value="MutL/Mlh/PMS"/>
</dbReference>
<gene>
    <name evidence="7" type="ORF">HMPREF1624_01238</name>
</gene>
<dbReference type="GO" id="GO:0005524">
    <property type="term" value="F:ATP binding"/>
    <property type="evidence" value="ECO:0007669"/>
    <property type="project" value="InterPro"/>
</dbReference>
<evidence type="ECO:0000259" key="5">
    <source>
        <dbReference type="SMART" id="SM00853"/>
    </source>
</evidence>
<feature type="compositionally biased region" description="Low complexity" evidence="4">
    <location>
        <begin position="398"/>
        <end position="415"/>
    </location>
</feature>
<evidence type="ECO:0000256" key="2">
    <source>
        <dbReference type="ARBA" id="ARBA00022763"/>
    </source>
</evidence>
<dbReference type="InterPro" id="IPR014762">
    <property type="entry name" value="DNA_mismatch_repair_CS"/>
</dbReference>
<feature type="compositionally biased region" description="Acidic residues" evidence="4">
    <location>
        <begin position="585"/>
        <end position="613"/>
    </location>
</feature>
<name>U7Q4Z1_SPOS1</name>
<dbReference type="InterPro" id="IPR042121">
    <property type="entry name" value="MutL_C_regsub"/>
</dbReference>
<dbReference type="Pfam" id="PF08676">
    <property type="entry name" value="MutL_C"/>
    <property type="match status" value="1"/>
</dbReference>
<dbReference type="OrthoDB" id="10263226at2759"/>
<feature type="region of interest" description="Disordered" evidence="4">
    <location>
        <begin position="520"/>
        <end position="761"/>
    </location>
</feature>
<evidence type="ECO:0000313" key="7">
    <source>
        <dbReference type="EMBL" id="ERT02934.1"/>
    </source>
</evidence>
<dbReference type="GO" id="GO:0016887">
    <property type="term" value="F:ATP hydrolysis activity"/>
    <property type="evidence" value="ECO:0007669"/>
    <property type="project" value="InterPro"/>
</dbReference>
<protein>
    <recommendedName>
        <fullName evidence="3">DNA mismatch repair protein PMS1</fullName>
    </recommendedName>
</protein>
<dbReference type="SMART" id="SM01340">
    <property type="entry name" value="DNA_mis_repair"/>
    <property type="match status" value="1"/>
</dbReference>
<dbReference type="GO" id="GO:0000710">
    <property type="term" value="P:meiotic mismatch repair"/>
    <property type="evidence" value="ECO:0007669"/>
    <property type="project" value="UniProtKB-ARBA"/>
</dbReference>
<dbReference type="FunFam" id="3.30.1370.100:FF:000001">
    <property type="entry name" value="Mismatch repair endonuclease pms1, putative"/>
    <property type="match status" value="1"/>
</dbReference>
<dbReference type="GO" id="GO:0032389">
    <property type="term" value="C:MutLalpha complex"/>
    <property type="evidence" value="ECO:0007669"/>
    <property type="project" value="TreeGrafter"/>
</dbReference>
<feature type="region of interest" description="Disordered" evidence="4">
    <location>
        <begin position="866"/>
        <end position="893"/>
    </location>
</feature>